<evidence type="ECO:0000259" key="6">
    <source>
        <dbReference type="PROSITE" id="PS50103"/>
    </source>
</evidence>
<feature type="zinc finger region" description="C3H1-type" evidence="4">
    <location>
        <begin position="188"/>
        <end position="215"/>
    </location>
</feature>
<evidence type="ECO:0000313" key="7">
    <source>
        <dbReference type="EMBL" id="KAF9738239.1"/>
    </source>
</evidence>
<accession>A0A9P6GMN7</accession>
<evidence type="ECO:0000256" key="3">
    <source>
        <dbReference type="ARBA" id="ARBA00022833"/>
    </source>
</evidence>
<evidence type="ECO:0000256" key="5">
    <source>
        <dbReference type="SAM" id="MobiDB-lite"/>
    </source>
</evidence>
<keyword evidence="2 4" id="KW-0863">Zinc-finger</keyword>
<dbReference type="PROSITE" id="PS50103">
    <property type="entry name" value="ZF_C3H1"/>
    <property type="match status" value="1"/>
</dbReference>
<dbReference type="Pfam" id="PF00642">
    <property type="entry name" value="zf-CCCH"/>
    <property type="match status" value="1"/>
</dbReference>
<feature type="domain" description="C3H1-type" evidence="6">
    <location>
        <begin position="188"/>
        <end position="215"/>
    </location>
</feature>
<dbReference type="SMART" id="SM00356">
    <property type="entry name" value="ZnF_C3H1"/>
    <property type="match status" value="1"/>
</dbReference>
<dbReference type="GO" id="GO:0008270">
    <property type="term" value="F:zinc ion binding"/>
    <property type="evidence" value="ECO:0007669"/>
    <property type="project" value="UniProtKB-KW"/>
</dbReference>
<gene>
    <name evidence="7" type="ORF">PMIN01_03522</name>
</gene>
<dbReference type="Proteomes" id="UP000756921">
    <property type="component" value="Unassembled WGS sequence"/>
</dbReference>
<evidence type="ECO:0000313" key="8">
    <source>
        <dbReference type="Proteomes" id="UP000756921"/>
    </source>
</evidence>
<dbReference type="InterPro" id="IPR000571">
    <property type="entry name" value="Znf_CCCH"/>
</dbReference>
<feature type="compositionally biased region" description="Basic residues" evidence="5">
    <location>
        <begin position="1"/>
        <end position="13"/>
    </location>
</feature>
<keyword evidence="3 4" id="KW-0862">Zinc</keyword>
<dbReference type="OrthoDB" id="250836at2759"/>
<dbReference type="EMBL" id="WJXW01000003">
    <property type="protein sequence ID" value="KAF9738239.1"/>
    <property type="molecule type" value="Genomic_DNA"/>
</dbReference>
<evidence type="ECO:0000256" key="1">
    <source>
        <dbReference type="ARBA" id="ARBA00022723"/>
    </source>
</evidence>
<dbReference type="SUPFAM" id="SSF90229">
    <property type="entry name" value="CCCH zinc finger"/>
    <property type="match status" value="1"/>
</dbReference>
<name>A0A9P6GMN7_9PLEO</name>
<sequence length="235" mass="26773">MPSAKNRRVKTARKKDQTALTHARKDSMMVDTPQSTIATTVENLHEAVDPNNNNAPEASRPDDMTTCPYYVSQLGKKTFQSIGAVFKHWADQLMKEDSVYNAADPENPFHADWLMHQEALRKQDEDDAPPRMPYDLIGESAWDPKHPLHAEWREYQEAFRTGRKKDKVDALANAPELFAYAEPSGSKTLRAKDCSFWPLGTCRNGDDCRFYHDPAKVFETPKPCAALLNGHWRLK</sequence>
<evidence type="ECO:0000256" key="2">
    <source>
        <dbReference type="ARBA" id="ARBA00022771"/>
    </source>
</evidence>
<proteinExistence type="predicted"/>
<reference evidence="7" key="1">
    <citation type="journal article" date="2020" name="Mol. Plant Microbe Interact.">
        <title>Genome Sequence of the Biocontrol Agent Coniothyrium minitans strain Conio (IMI 134523).</title>
        <authorList>
            <person name="Patel D."/>
            <person name="Shittu T.A."/>
            <person name="Baroncelli R."/>
            <person name="Muthumeenakshi S."/>
            <person name="Osborne T.H."/>
            <person name="Janganan T.K."/>
            <person name="Sreenivasaprasad S."/>
        </authorList>
    </citation>
    <scope>NUCLEOTIDE SEQUENCE</scope>
    <source>
        <strain evidence="7">Conio</strain>
    </source>
</reference>
<protein>
    <recommendedName>
        <fullName evidence="6">C3H1-type domain-containing protein</fullName>
    </recommendedName>
</protein>
<dbReference type="AlphaFoldDB" id="A0A9P6GMN7"/>
<dbReference type="Gene3D" id="4.10.1000.10">
    <property type="entry name" value="Zinc finger, CCCH-type"/>
    <property type="match status" value="1"/>
</dbReference>
<comment type="caution">
    <text evidence="7">The sequence shown here is derived from an EMBL/GenBank/DDBJ whole genome shotgun (WGS) entry which is preliminary data.</text>
</comment>
<evidence type="ECO:0000256" key="4">
    <source>
        <dbReference type="PROSITE-ProRule" id="PRU00723"/>
    </source>
</evidence>
<keyword evidence="8" id="KW-1185">Reference proteome</keyword>
<keyword evidence="1 4" id="KW-0479">Metal-binding</keyword>
<dbReference type="InterPro" id="IPR036855">
    <property type="entry name" value="Znf_CCCH_sf"/>
</dbReference>
<feature type="region of interest" description="Disordered" evidence="5">
    <location>
        <begin position="1"/>
        <end position="27"/>
    </location>
</feature>
<organism evidence="7 8">
    <name type="scientific">Paraphaeosphaeria minitans</name>
    <dbReference type="NCBI Taxonomy" id="565426"/>
    <lineage>
        <taxon>Eukaryota</taxon>
        <taxon>Fungi</taxon>
        <taxon>Dikarya</taxon>
        <taxon>Ascomycota</taxon>
        <taxon>Pezizomycotina</taxon>
        <taxon>Dothideomycetes</taxon>
        <taxon>Pleosporomycetidae</taxon>
        <taxon>Pleosporales</taxon>
        <taxon>Massarineae</taxon>
        <taxon>Didymosphaeriaceae</taxon>
        <taxon>Paraphaeosphaeria</taxon>
    </lineage>
</organism>